<accession>A0A8S4NMS0</accession>
<dbReference type="EMBL" id="CAIIXF020000005">
    <property type="protein sequence ID" value="CAH1782904.1"/>
    <property type="molecule type" value="Genomic_DNA"/>
</dbReference>
<keyword evidence="2" id="KW-1185">Reference proteome</keyword>
<comment type="caution">
    <text evidence="1">The sequence shown here is derived from an EMBL/GenBank/DDBJ whole genome shotgun (WGS) entry which is preliminary data.</text>
</comment>
<organism evidence="1 2">
    <name type="scientific">Owenia fusiformis</name>
    <name type="common">Polychaete worm</name>
    <dbReference type="NCBI Taxonomy" id="6347"/>
    <lineage>
        <taxon>Eukaryota</taxon>
        <taxon>Metazoa</taxon>
        <taxon>Spiralia</taxon>
        <taxon>Lophotrochozoa</taxon>
        <taxon>Annelida</taxon>
        <taxon>Polychaeta</taxon>
        <taxon>Sedentaria</taxon>
        <taxon>Canalipalpata</taxon>
        <taxon>Sabellida</taxon>
        <taxon>Oweniida</taxon>
        <taxon>Oweniidae</taxon>
        <taxon>Owenia</taxon>
    </lineage>
</organism>
<dbReference type="AlphaFoldDB" id="A0A8S4NMS0"/>
<reference evidence="1" key="1">
    <citation type="submission" date="2022-03" db="EMBL/GenBank/DDBJ databases">
        <authorList>
            <person name="Martin C."/>
        </authorList>
    </citation>
    <scope>NUCLEOTIDE SEQUENCE</scope>
</reference>
<name>A0A8S4NMS0_OWEFU</name>
<dbReference type="Proteomes" id="UP000749559">
    <property type="component" value="Unassembled WGS sequence"/>
</dbReference>
<evidence type="ECO:0000313" key="2">
    <source>
        <dbReference type="Proteomes" id="UP000749559"/>
    </source>
</evidence>
<sequence length="351" mass="37908">MDNLITLDSDSDEEVQNRNTQQYTNTFGTLIPQNLPLAETLPPNVTRTLGIRPNDNNQGQAMYRANQQVPASQYQHGSINQGPQIPVFIVPNPSNRVSPAPSNHNQLGPGQILQQQQLNQVGVPVQNVQNFGTAGLAGQNVQNKFGIQTQPYIQPPTNQMTQQYQTNPAHMPGNNTIRGSSPALMGSPQLGSGQSTYQGMGTSPSMGNSIAMGNPPVMGNVQGSAQGEMARYPTGMMNDGNQRVMMSSQAAGSANPSIMSTMTRTVSTASGSRAATTELQATKAEQEMFQQHLRSKSTIWSTLYICSTCSHGTNSSEEFIQHLCYAPNHPIPFGCIYCSKAFNPFNQSIEV</sequence>
<feature type="non-terminal residue" evidence="1">
    <location>
        <position position="1"/>
    </location>
</feature>
<evidence type="ECO:0000313" key="1">
    <source>
        <dbReference type="EMBL" id="CAH1782904.1"/>
    </source>
</evidence>
<protein>
    <submittedName>
        <fullName evidence="1">Uncharacterized protein</fullName>
    </submittedName>
</protein>
<proteinExistence type="predicted"/>
<gene>
    <name evidence="1" type="ORF">OFUS_LOCUS9303</name>
</gene>